<gene>
    <name evidence="4" type="ORF">NDI37_22045</name>
</gene>
<comment type="caution">
    <text evidence="4">The sequence shown here is derived from an EMBL/GenBank/DDBJ whole genome shotgun (WGS) entry which is preliminary data.</text>
</comment>
<proteinExistence type="predicted"/>
<feature type="coiled-coil region" evidence="1">
    <location>
        <begin position="151"/>
        <end position="234"/>
    </location>
</feature>
<keyword evidence="5" id="KW-1185">Reference proteome</keyword>
<keyword evidence="1" id="KW-0175">Coiled coil</keyword>
<keyword evidence="2" id="KW-1133">Transmembrane helix</keyword>
<name>A0ABV0JUN4_9CYAN</name>
<evidence type="ECO:0000313" key="5">
    <source>
        <dbReference type="Proteomes" id="UP001442494"/>
    </source>
</evidence>
<dbReference type="InterPro" id="IPR028932">
    <property type="entry name" value="TerB-C"/>
</dbReference>
<organism evidence="4 5">
    <name type="scientific">Funiculus sociatus GB2-A5</name>
    <dbReference type="NCBI Taxonomy" id="2933946"/>
    <lineage>
        <taxon>Bacteria</taxon>
        <taxon>Bacillati</taxon>
        <taxon>Cyanobacteriota</taxon>
        <taxon>Cyanophyceae</taxon>
        <taxon>Coleofasciculales</taxon>
        <taxon>Coleofasciculaceae</taxon>
        <taxon>Funiculus</taxon>
    </lineage>
</organism>
<evidence type="ECO:0000259" key="3">
    <source>
        <dbReference type="Pfam" id="PF15615"/>
    </source>
</evidence>
<keyword evidence="2" id="KW-0472">Membrane</keyword>
<accession>A0ABV0JUN4</accession>
<keyword evidence="2" id="KW-0812">Transmembrane</keyword>
<sequence length="348" mass="39737">MRSTKLSNRILLSSVAFSVSFFIGLVANRDFGKALLTGVITVPATYAGTLVVENKQRKKKNFLLNEIQAIDGERQDLEEHLYYLQSSLNQLNLQVTERHNQRDVLNREIANLGAYRHQLEDQGFILQTQVQVLETQKTELNQSLLAVTSEKQKTELSLSSLRSDLSKMQAQFTENQKEKSVLEQEITNLKKQKRPLQSEAENLQTQIQTFEMQKAELNQSLLSLQLELRQLQFQIYEIKQPKEKSRQKTSFRETKTKLEEIPSEWAEFKARLSDDDIQILKAILEQNNPGGTIKKIAEENITMPQLLIDGINELAMDTIGDLIIEPGSVSVPPAIAQEYLTKVKNIIL</sequence>
<dbReference type="RefSeq" id="WP_190423424.1">
    <property type="nucleotide sequence ID" value="NZ_JAMPKK010000060.1"/>
</dbReference>
<dbReference type="Gene3D" id="1.10.287.1490">
    <property type="match status" value="1"/>
</dbReference>
<evidence type="ECO:0000313" key="4">
    <source>
        <dbReference type="EMBL" id="MEP0867137.1"/>
    </source>
</evidence>
<evidence type="ECO:0000256" key="1">
    <source>
        <dbReference type="SAM" id="Coils"/>
    </source>
</evidence>
<protein>
    <recommendedName>
        <fullName evidence="3">TerB-C domain-containing protein</fullName>
    </recommendedName>
</protein>
<dbReference type="Pfam" id="PF15615">
    <property type="entry name" value="TerB_C"/>
    <property type="match status" value="1"/>
</dbReference>
<feature type="domain" description="TerB-C" evidence="3">
    <location>
        <begin position="191"/>
        <end position="343"/>
    </location>
</feature>
<feature type="transmembrane region" description="Helical" evidence="2">
    <location>
        <begin position="34"/>
        <end position="52"/>
    </location>
</feature>
<evidence type="ECO:0000256" key="2">
    <source>
        <dbReference type="SAM" id="Phobius"/>
    </source>
</evidence>
<dbReference type="EMBL" id="JAMPKK010000060">
    <property type="protein sequence ID" value="MEP0867137.1"/>
    <property type="molecule type" value="Genomic_DNA"/>
</dbReference>
<feature type="transmembrane region" description="Helical" evidence="2">
    <location>
        <begin position="10"/>
        <end position="28"/>
    </location>
</feature>
<reference evidence="4 5" key="1">
    <citation type="submission" date="2022-04" db="EMBL/GenBank/DDBJ databases">
        <title>Positive selection, recombination, and allopatry shape intraspecific diversity of widespread and dominant cyanobacteria.</title>
        <authorList>
            <person name="Wei J."/>
            <person name="Shu W."/>
            <person name="Hu C."/>
        </authorList>
    </citation>
    <scope>NUCLEOTIDE SEQUENCE [LARGE SCALE GENOMIC DNA]</scope>
    <source>
        <strain evidence="4 5">GB2-A5</strain>
    </source>
</reference>
<dbReference type="Proteomes" id="UP001442494">
    <property type="component" value="Unassembled WGS sequence"/>
</dbReference>